<dbReference type="Proteomes" id="UP000000768">
    <property type="component" value="Chromosome 9"/>
</dbReference>
<reference evidence="1 2" key="1">
    <citation type="journal article" date="2009" name="Nature">
        <title>The Sorghum bicolor genome and the diversification of grasses.</title>
        <authorList>
            <person name="Paterson A.H."/>
            <person name="Bowers J.E."/>
            <person name="Bruggmann R."/>
            <person name="Dubchak I."/>
            <person name="Grimwood J."/>
            <person name="Gundlach H."/>
            <person name="Haberer G."/>
            <person name="Hellsten U."/>
            <person name="Mitros T."/>
            <person name="Poliakov A."/>
            <person name="Schmutz J."/>
            <person name="Spannagl M."/>
            <person name="Tang H."/>
            <person name="Wang X."/>
            <person name="Wicker T."/>
            <person name="Bharti A.K."/>
            <person name="Chapman J."/>
            <person name="Feltus F.A."/>
            <person name="Gowik U."/>
            <person name="Grigoriev I.V."/>
            <person name="Lyons E."/>
            <person name="Maher C.A."/>
            <person name="Martis M."/>
            <person name="Narechania A."/>
            <person name="Otillar R.P."/>
            <person name="Penning B.W."/>
            <person name="Salamov A.A."/>
            <person name="Wang Y."/>
            <person name="Zhang L."/>
            <person name="Carpita N.C."/>
            <person name="Freeling M."/>
            <person name="Gingle A.R."/>
            <person name="Hash C.T."/>
            <person name="Keller B."/>
            <person name="Klein P."/>
            <person name="Kresovich S."/>
            <person name="McCann M.C."/>
            <person name="Ming R."/>
            <person name="Peterson D.G."/>
            <person name="Mehboob-ur-Rahman"/>
            <person name="Ware D."/>
            <person name="Westhoff P."/>
            <person name="Mayer K.F."/>
            <person name="Messing J."/>
            <person name="Rokhsar D.S."/>
        </authorList>
    </citation>
    <scope>NUCLEOTIDE SEQUENCE [LARGE SCALE GENOMIC DNA]</scope>
    <source>
        <strain evidence="2">cv. BTx623</strain>
    </source>
</reference>
<accession>A0A1B6P7H9</accession>
<evidence type="ECO:0000313" key="2">
    <source>
        <dbReference type="Proteomes" id="UP000000768"/>
    </source>
</evidence>
<dbReference type="EMBL" id="CM000768">
    <property type="protein sequence ID" value="KXG21670.1"/>
    <property type="molecule type" value="Genomic_DNA"/>
</dbReference>
<keyword evidence="2" id="KW-1185">Reference proteome</keyword>
<dbReference type="AlphaFoldDB" id="A0A1B6P7H9"/>
<sequence length="90" mass="10133">MPNVPTNSKDLELSGPSLSCLLNNILQDTGTYEYDLSQLNSNKNFMQHKVITEFAILPIKSYLACSRLYYHVLFSNSLASKISKKADTPF</sequence>
<evidence type="ECO:0000313" key="1">
    <source>
        <dbReference type="EMBL" id="KXG21670.1"/>
    </source>
</evidence>
<name>A0A1B6P7H9_SORBI</name>
<reference evidence="2" key="2">
    <citation type="journal article" date="2018" name="Plant J.">
        <title>The Sorghum bicolor reference genome: improved assembly, gene annotations, a transcriptome atlas, and signatures of genome organization.</title>
        <authorList>
            <person name="McCormick R.F."/>
            <person name="Truong S.K."/>
            <person name="Sreedasyam A."/>
            <person name="Jenkins J."/>
            <person name="Shu S."/>
            <person name="Sims D."/>
            <person name="Kennedy M."/>
            <person name="Amirebrahimi M."/>
            <person name="Weers B.D."/>
            <person name="McKinley B."/>
            <person name="Mattison A."/>
            <person name="Morishige D.T."/>
            <person name="Grimwood J."/>
            <person name="Schmutz J."/>
            <person name="Mullet J.E."/>
        </authorList>
    </citation>
    <scope>NUCLEOTIDE SEQUENCE [LARGE SCALE GENOMIC DNA]</scope>
    <source>
        <strain evidence="2">cv. BTx623</strain>
    </source>
</reference>
<proteinExistence type="predicted"/>
<dbReference type="Gramene" id="KXG21670">
    <property type="protein sequence ID" value="KXG21670"/>
    <property type="gene ID" value="SORBI_3009G094000"/>
</dbReference>
<protein>
    <submittedName>
        <fullName evidence="1">Uncharacterized protein</fullName>
    </submittedName>
</protein>
<dbReference type="InParanoid" id="A0A1B6P7H9"/>
<gene>
    <name evidence="1" type="ORF">SORBI_3009G094000</name>
</gene>
<organism evidence="1 2">
    <name type="scientific">Sorghum bicolor</name>
    <name type="common">Sorghum</name>
    <name type="synonym">Sorghum vulgare</name>
    <dbReference type="NCBI Taxonomy" id="4558"/>
    <lineage>
        <taxon>Eukaryota</taxon>
        <taxon>Viridiplantae</taxon>
        <taxon>Streptophyta</taxon>
        <taxon>Embryophyta</taxon>
        <taxon>Tracheophyta</taxon>
        <taxon>Spermatophyta</taxon>
        <taxon>Magnoliopsida</taxon>
        <taxon>Liliopsida</taxon>
        <taxon>Poales</taxon>
        <taxon>Poaceae</taxon>
        <taxon>PACMAD clade</taxon>
        <taxon>Panicoideae</taxon>
        <taxon>Andropogonodae</taxon>
        <taxon>Andropogoneae</taxon>
        <taxon>Sorghinae</taxon>
        <taxon>Sorghum</taxon>
    </lineage>
</organism>